<proteinExistence type="predicted"/>
<protein>
    <submittedName>
        <fullName evidence="1">Uncharacterized protein</fullName>
    </submittedName>
</protein>
<comment type="caution">
    <text evidence="1">The sequence shown here is derived from an EMBL/GenBank/DDBJ whole genome shotgun (WGS) entry which is preliminary data.</text>
</comment>
<reference evidence="1" key="1">
    <citation type="journal article" date="2015" name="Nature">
        <title>Complex archaea that bridge the gap between prokaryotes and eukaryotes.</title>
        <authorList>
            <person name="Spang A."/>
            <person name="Saw J.H."/>
            <person name="Jorgensen S.L."/>
            <person name="Zaremba-Niedzwiedzka K."/>
            <person name="Martijn J."/>
            <person name="Lind A.E."/>
            <person name="van Eijk R."/>
            <person name="Schleper C."/>
            <person name="Guy L."/>
            <person name="Ettema T.J."/>
        </authorList>
    </citation>
    <scope>NUCLEOTIDE SEQUENCE</scope>
</reference>
<name>A0A0F9K436_9ZZZZ</name>
<accession>A0A0F9K436</accession>
<dbReference type="AlphaFoldDB" id="A0A0F9K436"/>
<organism evidence="1">
    <name type="scientific">marine sediment metagenome</name>
    <dbReference type="NCBI Taxonomy" id="412755"/>
    <lineage>
        <taxon>unclassified sequences</taxon>
        <taxon>metagenomes</taxon>
        <taxon>ecological metagenomes</taxon>
    </lineage>
</organism>
<gene>
    <name evidence="1" type="ORF">LCGC14_1451410</name>
</gene>
<evidence type="ECO:0000313" key="1">
    <source>
        <dbReference type="EMBL" id="KKM69371.1"/>
    </source>
</evidence>
<dbReference type="EMBL" id="LAZR01010002">
    <property type="protein sequence ID" value="KKM69371.1"/>
    <property type="molecule type" value="Genomic_DNA"/>
</dbReference>
<sequence length="97" mass="11778">MSMCWYIEDCPVCKYFLKEFSTSWGSSNYFCKRQIAPINSIPYIRDHIEKGSYRSLKRYNGNYYLHCSQAFYTYECIRSSNKIYRTPILNRFEFLDI</sequence>